<sequence>MENKKSMKKPIIGVIIFVVVIAAMAILYNVFKPETTEGSKHIVAEVILGDGTSKNIDINTDAEYLRQALEEKKLISGEESDYGLFVKTVDGVTVDDSKQQWWCFTKGGEQITTGVDTTPIADGDHFEITLTTGY</sequence>
<dbReference type="Gene3D" id="2.170.130.30">
    <property type="match status" value="1"/>
</dbReference>
<proteinExistence type="predicted"/>
<gene>
    <name evidence="3" type="ORF">bsdcttw_10190</name>
</gene>
<dbReference type="Proteomes" id="UP000515703">
    <property type="component" value="Chromosome"/>
</dbReference>
<dbReference type="EMBL" id="AP023368">
    <property type="protein sequence ID" value="BCJ97978.1"/>
    <property type="molecule type" value="Genomic_DNA"/>
</dbReference>
<dbReference type="RefSeq" id="WP_225903800.1">
    <property type="nucleotide sequence ID" value="NZ_AP023368.1"/>
</dbReference>
<evidence type="ECO:0000313" key="4">
    <source>
        <dbReference type="Proteomes" id="UP000515703"/>
    </source>
</evidence>
<keyword evidence="1" id="KW-0472">Membrane</keyword>
<dbReference type="KEGG" id="acht:bsdcttw_10190"/>
<reference evidence="3 4" key="1">
    <citation type="submission" date="2020-08" db="EMBL/GenBank/DDBJ databases">
        <title>Draft genome sequencing of an Anaerocolumna strain isolated from anoxic soil subjected to BSD treatment.</title>
        <authorList>
            <person name="Uek A."/>
            <person name="Tonouchi A."/>
        </authorList>
    </citation>
    <scope>NUCLEOTIDE SEQUENCE [LARGE SCALE GENOMIC DNA]</scope>
    <source>
        <strain evidence="3 4">CTTW</strain>
    </source>
</reference>
<dbReference type="AlphaFoldDB" id="A0A7I8DHJ4"/>
<protein>
    <recommendedName>
        <fullName evidence="2">Transcobalamin-like C-terminal domain-containing protein</fullName>
    </recommendedName>
</protein>
<keyword evidence="1" id="KW-1133">Transmembrane helix</keyword>
<reference evidence="3 4" key="2">
    <citation type="submission" date="2020-08" db="EMBL/GenBank/DDBJ databases">
        <authorList>
            <person name="Ueki A."/>
            <person name="Tonouchi A."/>
        </authorList>
    </citation>
    <scope>NUCLEOTIDE SEQUENCE [LARGE SCALE GENOMIC DNA]</scope>
    <source>
        <strain evidence="3 4">CTTW</strain>
    </source>
</reference>
<dbReference type="Pfam" id="PF14478">
    <property type="entry name" value="DUF4430"/>
    <property type="match status" value="1"/>
</dbReference>
<evidence type="ECO:0000259" key="2">
    <source>
        <dbReference type="Pfam" id="PF14478"/>
    </source>
</evidence>
<feature type="transmembrane region" description="Helical" evidence="1">
    <location>
        <begin position="12"/>
        <end position="31"/>
    </location>
</feature>
<evidence type="ECO:0000313" key="3">
    <source>
        <dbReference type="EMBL" id="BCJ97978.1"/>
    </source>
</evidence>
<feature type="domain" description="Transcobalamin-like C-terminal" evidence="2">
    <location>
        <begin position="67"/>
        <end position="131"/>
    </location>
</feature>
<name>A0A7I8DHJ4_9FIRM</name>
<evidence type="ECO:0000256" key="1">
    <source>
        <dbReference type="SAM" id="Phobius"/>
    </source>
</evidence>
<accession>A0A7I8DHJ4</accession>
<organism evidence="3 4">
    <name type="scientific">Anaerocolumna chitinilytica</name>
    <dbReference type="NCBI Taxonomy" id="1727145"/>
    <lineage>
        <taxon>Bacteria</taxon>
        <taxon>Bacillati</taxon>
        <taxon>Bacillota</taxon>
        <taxon>Clostridia</taxon>
        <taxon>Lachnospirales</taxon>
        <taxon>Lachnospiraceae</taxon>
        <taxon>Anaerocolumna</taxon>
    </lineage>
</organism>
<dbReference type="InterPro" id="IPR027954">
    <property type="entry name" value="Transcobalamin-like_C"/>
</dbReference>
<keyword evidence="1" id="KW-0812">Transmembrane</keyword>
<keyword evidence="4" id="KW-1185">Reference proteome</keyword>